<keyword evidence="2" id="KW-1185">Reference proteome</keyword>
<organism evidence="1 2">
    <name type="scientific">Tanacetum coccineum</name>
    <dbReference type="NCBI Taxonomy" id="301880"/>
    <lineage>
        <taxon>Eukaryota</taxon>
        <taxon>Viridiplantae</taxon>
        <taxon>Streptophyta</taxon>
        <taxon>Embryophyta</taxon>
        <taxon>Tracheophyta</taxon>
        <taxon>Spermatophyta</taxon>
        <taxon>Magnoliopsida</taxon>
        <taxon>eudicotyledons</taxon>
        <taxon>Gunneridae</taxon>
        <taxon>Pentapetalae</taxon>
        <taxon>asterids</taxon>
        <taxon>campanulids</taxon>
        <taxon>Asterales</taxon>
        <taxon>Asteraceae</taxon>
        <taxon>Asteroideae</taxon>
        <taxon>Anthemideae</taxon>
        <taxon>Anthemidinae</taxon>
        <taxon>Tanacetum</taxon>
    </lineage>
</organism>
<evidence type="ECO:0000313" key="1">
    <source>
        <dbReference type="EMBL" id="GJT04127.1"/>
    </source>
</evidence>
<dbReference type="Proteomes" id="UP001151760">
    <property type="component" value="Unassembled WGS sequence"/>
</dbReference>
<gene>
    <name evidence="1" type="ORF">Tco_0838589</name>
</gene>
<accession>A0ABQ5AQS0</accession>
<reference evidence="1" key="1">
    <citation type="journal article" date="2022" name="Int. J. Mol. Sci.">
        <title>Draft Genome of Tanacetum Coccineum: Genomic Comparison of Closely Related Tanacetum-Family Plants.</title>
        <authorList>
            <person name="Yamashiro T."/>
            <person name="Shiraishi A."/>
            <person name="Nakayama K."/>
            <person name="Satake H."/>
        </authorList>
    </citation>
    <scope>NUCLEOTIDE SEQUENCE</scope>
</reference>
<dbReference type="EMBL" id="BQNB010012484">
    <property type="protein sequence ID" value="GJT04127.1"/>
    <property type="molecule type" value="Genomic_DNA"/>
</dbReference>
<protein>
    <submittedName>
        <fullName evidence="1">Uncharacterized protein</fullName>
    </submittedName>
</protein>
<proteinExistence type="predicted"/>
<evidence type="ECO:0000313" key="2">
    <source>
        <dbReference type="Proteomes" id="UP001151760"/>
    </source>
</evidence>
<reference evidence="1" key="2">
    <citation type="submission" date="2022-01" db="EMBL/GenBank/DDBJ databases">
        <authorList>
            <person name="Yamashiro T."/>
            <person name="Shiraishi A."/>
            <person name="Satake H."/>
            <person name="Nakayama K."/>
        </authorList>
    </citation>
    <scope>NUCLEOTIDE SEQUENCE</scope>
</reference>
<name>A0ABQ5AQS0_9ASTR</name>
<comment type="caution">
    <text evidence="1">The sequence shown here is derived from an EMBL/GenBank/DDBJ whole genome shotgun (WGS) entry which is preliminary data.</text>
</comment>
<sequence length="323" mass="37582">MVAARGFLRLEELAVATNSTKMPDQMLVNFDMHTRREAKLANDLSMLMMELLFSVKERQLFIEELEGLRENLVVSKMREKLKSLHKDDLLKVYMVKMIFCFVNEGSVKSQDDMMESFISCETARDTWTDLVHSFEGSSNTKENRIMDSKLEYNTFRAKPSQSLSQTYTRYKTLVNELPNDGVKLSKHEINVGFVNSLPEKWLRFSQEVSNDEDMVQVKVLMALINDELVVGKNYARNGEWIGITMIKVNIILSLDEDGDWQTYLKCIKIDLRIWRKYILFGLNLGRNGTRLQLYSKTLKNWHLDCGDDITNPCDGIKIIKRRH</sequence>
<dbReference type="Pfam" id="PF14223">
    <property type="entry name" value="Retrotran_gag_2"/>
    <property type="match status" value="1"/>
</dbReference>